<evidence type="ECO:0000313" key="3">
    <source>
        <dbReference type="Proteomes" id="UP001201812"/>
    </source>
</evidence>
<evidence type="ECO:0000256" key="1">
    <source>
        <dbReference type="SAM" id="Phobius"/>
    </source>
</evidence>
<dbReference type="SUPFAM" id="SSF52540">
    <property type="entry name" value="P-loop containing nucleoside triphosphate hydrolases"/>
    <property type="match status" value="1"/>
</dbReference>
<reference evidence="2" key="1">
    <citation type="submission" date="2022-01" db="EMBL/GenBank/DDBJ databases">
        <title>Genome Sequence Resource for Two Populations of Ditylenchus destructor, the Migratory Endoparasitic Phytonematode.</title>
        <authorList>
            <person name="Zhang H."/>
            <person name="Lin R."/>
            <person name="Xie B."/>
        </authorList>
    </citation>
    <scope>NUCLEOTIDE SEQUENCE</scope>
    <source>
        <strain evidence="2">BazhouSP</strain>
    </source>
</reference>
<gene>
    <name evidence="2" type="ORF">DdX_13917</name>
</gene>
<sequence length="413" mass="47830">MSDIARTIFSCYLYFLYLQIYWSFEYVKEFIRFIATGNVRVPLKKVRLGRILYSHKRDPEEISRREDFFTWDNGFAPLSILKSGNWAMYTLDKRGAVFVELPKPLQEYTIDKYPFIFTPTHEEAKQTAELSLEAFIDFANDLEKDGEVPRTLLFTNTARCASTLFGSMLNHPGHSIVLGEPHVLTCMSVGYGEGYWDKEDLNLLLPAIVKSLRKDVSPKNLFVMKTESMEVRLVPFFKSLMPEIMHVFMFRKKGLDSVERMCLRDPRMPVLNAIYNISPRVSTTLFGWLQAGEGPHFRALKPRHMKEWAMIVYAAPYSYYMQNQDAFDFPVVWHHELIGDTERVLRPIFEKLSIPEECLPNALSCLKGDSQKGTFLSQDSIRDIKPTPMTPALEASLRLYVEHMKIPQEIVGF</sequence>
<dbReference type="EMBL" id="JAKKPZ010000061">
    <property type="protein sequence ID" value="KAI1704986.1"/>
    <property type="molecule type" value="Genomic_DNA"/>
</dbReference>
<dbReference type="InterPro" id="IPR027417">
    <property type="entry name" value="P-loop_NTPase"/>
</dbReference>
<dbReference type="AlphaFoldDB" id="A0AAD4MVL7"/>
<organism evidence="2 3">
    <name type="scientific">Ditylenchus destructor</name>
    <dbReference type="NCBI Taxonomy" id="166010"/>
    <lineage>
        <taxon>Eukaryota</taxon>
        <taxon>Metazoa</taxon>
        <taxon>Ecdysozoa</taxon>
        <taxon>Nematoda</taxon>
        <taxon>Chromadorea</taxon>
        <taxon>Rhabditida</taxon>
        <taxon>Tylenchina</taxon>
        <taxon>Tylenchomorpha</taxon>
        <taxon>Sphaerularioidea</taxon>
        <taxon>Anguinidae</taxon>
        <taxon>Anguininae</taxon>
        <taxon>Ditylenchus</taxon>
    </lineage>
</organism>
<keyword evidence="1" id="KW-0472">Membrane</keyword>
<dbReference type="Proteomes" id="UP001201812">
    <property type="component" value="Unassembled WGS sequence"/>
</dbReference>
<comment type="caution">
    <text evidence="2">The sequence shown here is derived from an EMBL/GenBank/DDBJ whole genome shotgun (WGS) entry which is preliminary data.</text>
</comment>
<keyword evidence="3" id="KW-1185">Reference proteome</keyword>
<protein>
    <submittedName>
        <fullName evidence="2">Uncharacterized protein</fullName>
    </submittedName>
</protein>
<dbReference type="Gene3D" id="3.40.50.300">
    <property type="entry name" value="P-loop containing nucleotide triphosphate hydrolases"/>
    <property type="match status" value="1"/>
</dbReference>
<evidence type="ECO:0000313" key="2">
    <source>
        <dbReference type="EMBL" id="KAI1704986.1"/>
    </source>
</evidence>
<keyword evidence="1" id="KW-1133">Transmembrane helix</keyword>
<name>A0AAD4MVL7_9BILA</name>
<dbReference type="PANTHER" id="PTHR33844">
    <property type="entry name" value="SULFOTRANSFER_1 DOMAIN-CONTAINING PROTEIN"/>
    <property type="match status" value="1"/>
</dbReference>
<dbReference type="PANTHER" id="PTHR33844:SF1">
    <property type="entry name" value="SULFOTRANSFERASE DOMAIN-CONTAINING PROTEIN"/>
    <property type="match status" value="1"/>
</dbReference>
<accession>A0AAD4MVL7</accession>
<feature type="transmembrane region" description="Helical" evidence="1">
    <location>
        <begin position="7"/>
        <end position="24"/>
    </location>
</feature>
<proteinExistence type="predicted"/>
<keyword evidence="1" id="KW-0812">Transmembrane</keyword>